<comment type="similarity">
    <text evidence="1">Belongs to the initiator RepB protein family.</text>
</comment>
<comment type="caution">
    <text evidence="4">The sequence shown here is derived from an EMBL/GenBank/DDBJ whole genome shotgun (WGS) entry which is preliminary data.</text>
</comment>
<dbReference type="InterPro" id="IPR000525">
    <property type="entry name" value="Initiator_Rep_WH1"/>
</dbReference>
<dbReference type="SUPFAM" id="SSF46785">
    <property type="entry name" value="Winged helix' DNA-binding domain"/>
    <property type="match status" value="2"/>
</dbReference>
<dbReference type="Pfam" id="PF01051">
    <property type="entry name" value="Rep3_N"/>
    <property type="match status" value="1"/>
</dbReference>
<evidence type="ECO:0000313" key="4">
    <source>
        <dbReference type="EMBL" id="MFC7064240.1"/>
    </source>
</evidence>
<accession>A0ABW2EPL1</accession>
<feature type="region of interest" description="Disordered" evidence="2">
    <location>
        <begin position="334"/>
        <end position="364"/>
    </location>
</feature>
<dbReference type="Pfam" id="PF21205">
    <property type="entry name" value="Rep3_C"/>
    <property type="match status" value="1"/>
</dbReference>
<sequence length="364" mass="42553">MNESYLVTKSNDLIEARHKHPLSAREQKIILTMVSMIQISDEDFMTYDISVRDFHELLGLEGREKYTELKDIIESLMAKVIEIPTKDGGWLLTHWVSVAQYIEGEGIIKLKFVPELKPYLLQLKKAFTSYRLSNILSLKSAYSIRMYELMKKWQHLGKLGVPVKDLKEKLGVKKGKYKQYGHLKSRVLNPAIKELNDKTDIQVSFKEIRKSRKVIKIEFLIKHYNEKEIKIKKSKTDQFDKELFDELNDLADGYELSLEGFKHMESVAKKIYTKDEYINQLELLVETANLRFKQGNANNPVGLMIHIINDKEKLFEQGYEAKVEETSSEIIPEWLKKQKSPKEEKEGRTPEQLAEDVERLLNTR</sequence>
<evidence type="ECO:0000256" key="2">
    <source>
        <dbReference type="SAM" id="MobiDB-lite"/>
    </source>
</evidence>
<gene>
    <name evidence="4" type="ORF">ACFQIC_20820</name>
</gene>
<feature type="compositionally biased region" description="Basic and acidic residues" evidence="2">
    <location>
        <begin position="334"/>
        <end position="349"/>
    </location>
</feature>
<reference evidence="5" key="1">
    <citation type="journal article" date="2019" name="Int. J. Syst. Evol. Microbiol.">
        <title>The Global Catalogue of Microorganisms (GCM) 10K type strain sequencing project: providing services to taxonomists for standard genome sequencing and annotation.</title>
        <authorList>
            <consortium name="The Broad Institute Genomics Platform"/>
            <consortium name="The Broad Institute Genome Sequencing Center for Infectious Disease"/>
            <person name="Wu L."/>
            <person name="Ma J."/>
        </authorList>
    </citation>
    <scope>NUCLEOTIDE SEQUENCE [LARGE SCALE GENOMIC DNA]</scope>
    <source>
        <strain evidence="5">CGMCC 4.1621</strain>
    </source>
</reference>
<protein>
    <submittedName>
        <fullName evidence="4">Replication initiation protein</fullName>
    </submittedName>
</protein>
<evidence type="ECO:0000259" key="3">
    <source>
        <dbReference type="Pfam" id="PF01051"/>
    </source>
</evidence>
<dbReference type="Proteomes" id="UP001596410">
    <property type="component" value="Unassembled WGS sequence"/>
</dbReference>
<dbReference type="EMBL" id="JBHSZV010000071">
    <property type="protein sequence ID" value="MFC7064240.1"/>
    <property type="molecule type" value="Genomic_DNA"/>
</dbReference>
<keyword evidence="5" id="KW-1185">Reference proteome</keyword>
<name>A0ABW2EPL1_9BACI</name>
<dbReference type="InterPro" id="IPR036388">
    <property type="entry name" value="WH-like_DNA-bd_sf"/>
</dbReference>
<dbReference type="RefSeq" id="WP_204712326.1">
    <property type="nucleotide sequence ID" value="NZ_JBHSZV010000071.1"/>
</dbReference>
<proteinExistence type="inferred from homology"/>
<evidence type="ECO:0000313" key="5">
    <source>
        <dbReference type="Proteomes" id="UP001596410"/>
    </source>
</evidence>
<dbReference type="Gene3D" id="1.10.10.10">
    <property type="entry name" value="Winged helix-like DNA-binding domain superfamily/Winged helix DNA-binding domain"/>
    <property type="match status" value="2"/>
</dbReference>
<evidence type="ECO:0000256" key="1">
    <source>
        <dbReference type="ARBA" id="ARBA00038283"/>
    </source>
</evidence>
<dbReference type="InterPro" id="IPR036390">
    <property type="entry name" value="WH_DNA-bd_sf"/>
</dbReference>
<feature type="domain" description="Initiator Rep protein WH1" evidence="3">
    <location>
        <begin position="7"/>
        <end position="151"/>
    </location>
</feature>
<organism evidence="4 5">
    <name type="scientific">Halobacillus seohaensis</name>
    <dbReference type="NCBI Taxonomy" id="447421"/>
    <lineage>
        <taxon>Bacteria</taxon>
        <taxon>Bacillati</taxon>
        <taxon>Bacillota</taxon>
        <taxon>Bacilli</taxon>
        <taxon>Bacillales</taxon>
        <taxon>Bacillaceae</taxon>
        <taxon>Halobacillus</taxon>
    </lineage>
</organism>